<evidence type="ECO:0000313" key="2">
    <source>
        <dbReference type="Proteomes" id="UP000598488"/>
    </source>
</evidence>
<dbReference type="GO" id="GO:0032259">
    <property type="term" value="P:methylation"/>
    <property type="evidence" value="ECO:0007669"/>
    <property type="project" value="UniProtKB-KW"/>
</dbReference>
<organism evidence="1 2">
    <name type="scientific">Marinomonas ostreistagni</name>
    <dbReference type="NCBI Taxonomy" id="359209"/>
    <lineage>
        <taxon>Bacteria</taxon>
        <taxon>Pseudomonadati</taxon>
        <taxon>Pseudomonadota</taxon>
        <taxon>Gammaproteobacteria</taxon>
        <taxon>Oceanospirillales</taxon>
        <taxon>Oceanospirillaceae</taxon>
        <taxon>Marinomonas</taxon>
    </lineage>
</organism>
<reference evidence="1 2" key="1">
    <citation type="submission" date="2020-12" db="EMBL/GenBank/DDBJ databases">
        <title>Comparative genome analysis of fungal antagonists Marinomonas ostreistagni 398 and M. spartinae 468.</title>
        <authorList>
            <person name="Fields J.L."/>
            <person name="Mavrodi O.V."/>
            <person name="Biber P.D."/>
            <person name="Indest K.J."/>
            <person name="Mavrodi D.V."/>
        </authorList>
    </citation>
    <scope>NUCLEOTIDE SEQUENCE [LARGE SCALE GENOMIC DNA]</scope>
    <source>
        <strain evidence="1 2">USM7</strain>
    </source>
</reference>
<evidence type="ECO:0000313" key="1">
    <source>
        <dbReference type="EMBL" id="MBJ7551516.1"/>
    </source>
</evidence>
<sequence>MLEAPNKRVLVDLFHLMLAEKDDERADQICLELVQYWRDLAGFETSHEAFQYAQSGLILSPNMAGNCAFGLTRTRRYLTAVYQRVSALLRDQPDNLPVRVLYPGCGPYGILVSPLLVLFSAKQLIVDVIDFHAASIRCLKQIVHVFDLEDRIQSSVGDALEYQIPEAQMPDLIVSELLLAGLEKEGHVAINEHLLKQAPDAILIPEKIDISLCFVDPETEFDQQEMIKDRLCLGLVFSMNRNSLLAADSNSDLMTAETLIVPEYMNPKWVPCLFTHIQLCDELVIKEYENGLTTPVVYSLPKDFHKANKLVFSYNKGHMPGLLCSAVFSKV</sequence>
<dbReference type="GO" id="GO:0008168">
    <property type="term" value="F:methyltransferase activity"/>
    <property type="evidence" value="ECO:0007669"/>
    <property type="project" value="UniProtKB-KW"/>
</dbReference>
<dbReference type="CDD" id="cd02440">
    <property type="entry name" value="AdoMet_MTases"/>
    <property type="match status" value="1"/>
</dbReference>
<proteinExistence type="predicted"/>
<dbReference type="Gene3D" id="3.40.50.150">
    <property type="entry name" value="Vaccinia Virus protein VP39"/>
    <property type="match status" value="1"/>
</dbReference>
<dbReference type="SUPFAM" id="SSF53335">
    <property type="entry name" value="S-adenosyl-L-methionine-dependent methyltransferases"/>
    <property type="match status" value="1"/>
</dbReference>
<name>A0ABS0ZCY1_9GAMM</name>
<protein>
    <submittedName>
        <fullName evidence="1">Class I SAM-dependent methyltransferase</fullName>
    </submittedName>
</protein>
<dbReference type="EMBL" id="JAEMUH010000011">
    <property type="protein sequence ID" value="MBJ7551516.1"/>
    <property type="molecule type" value="Genomic_DNA"/>
</dbReference>
<keyword evidence="1" id="KW-0489">Methyltransferase</keyword>
<comment type="caution">
    <text evidence="1">The sequence shown here is derived from an EMBL/GenBank/DDBJ whole genome shotgun (WGS) entry which is preliminary data.</text>
</comment>
<accession>A0ABS0ZCY1</accession>
<keyword evidence="2" id="KW-1185">Reference proteome</keyword>
<gene>
    <name evidence="1" type="ORF">JHD44_12550</name>
</gene>
<keyword evidence="1" id="KW-0808">Transferase</keyword>
<dbReference type="Proteomes" id="UP000598488">
    <property type="component" value="Unassembled WGS sequence"/>
</dbReference>
<dbReference type="InterPro" id="IPR029063">
    <property type="entry name" value="SAM-dependent_MTases_sf"/>
</dbReference>
<dbReference type="RefSeq" id="WP_199463123.1">
    <property type="nucleotide sequence ID" value="NZ_JAEMUH010000011.1"/>
</dbReference>